<sequence length="385" mass="41712">SETLPSVYSQYISGGQYQNQGEEEIANEEVSVTSPVLAPAPLPLYEEGLLQQWYQDEKVRKKTFLRHLRQKHLDHVAPYWVEMEARIFSPRHQDKNRLRCQISGMPAERNRAVHPSSWETLVQGFSGLTLSAWAPPGLALCQKVCTNSGRPVVAIATGQCCPALLVTAQISACYDGPAACGSPSVKSPKMALPRSRAHQDAMLGCTGTPVQSRSVRLLPPWASRSCIFRQTFKAQNSACSDGSTTRGSPSVKNSKMALPRSQASQDPEISARKGCSTARGSSGAKNPMMVLLGAGHSKIPTGAAPAFQLNFALSLCIRPRQLLLTKAFSGRLLQFKPQPAWAATHPAVPLPLFTLGVGDEIDDKPPQDSILNMLRWGGFGDLSPT</sequence>
<comment type="caution">
    <text evidence="2">The sequence shown here is derived from an EMBL/GenBank/DDBJ whole genome shotgun (WGS) entry which is preliminary data.</text>
</comment>
<proteinExistence type="predicted"/>
<keyword evidence="3" id="KW-1185">Reference proteome</keyword>
<dbReference type="PANTHER" id="PTHR31577:SF3">
    <property type="entry name" value="PROTEIN FAM156A_FAM156B"/>
    <property type="match status" value="1"/>
</dbReference>
<organism evidence="2 3">
    <name type="scientific">Galemys pyrenaicus</name>
    <name type="common">Iberian desman</name>
    <name type="synonym">Pyrenean desman</name>
    <dbReference type="NCBI Taxonomy" id="202257"/>
    <lineage>
        <taxon>Eukaryota</taxon>
        <taxon>Metazoa</taxon>
        <taxon>Chordata</taxon>
        <taxon>Craniata</taxon>
        <taxon>Vertebrata</taxon>
        <taxon>Euteleostomi</taxon>
        <taxon>Mammalia</taxon>
        <taxon>Eutheria</taxon>
        <taxon>Laurasiatheria</taxon>
        <taxon>Eulipotyphla</taxon>
        <taxon>Talpidae</taxon>
        <taxon>Galemys</taxon>
    </lineage>
</organism>
<feature type="compositionally biased region" description="Polar residues" evidence="1">
    <location>
        <begin position="237"/>
        <end position="253"/>
    </location>
</feature>
<dbReference type="Proteomes" id="UP000700334">
    <property type="component" value="Unassembled WGS sequence"/>
</dbReference>
<protein>
    <submittedName>
        <fullName evidence="2">Protein FAM156A/FAM156B</fullName>
    </submittedName>
</protein>
<accession>A0A8J6DUS7</accession>
<evidence type="ECO:0000313" key="2">
    <source>
        <dbReference type="EMBL" id="KAG8520640.1"/>
    </source>
</evidence>
<gene>
    <name evidence="2" type="ORF">J0S82_001317</name>
</gene>
<dbReference type="AlphaFoldDB" id="A0A8J6DUS7"/>
<reference evidence="2" key="1">
    <citation type="journal article" date="2021" name="Evol. Appl.">
        <title>The genome of the Pyrenean desman and the effects of bottlenecks and inbreeding on the genomic landscape of an endangered species.</title>
        <authorList>
            <person name="Escoda L."/>
            <person name="Castresana J."/>
        </authorList>
    </citation>
    <scope>NUCLEOTIDE SEQUENCE</scope>
    <source>
        <strain evidence="2">IBE-C5619</strain>
    </source>
</reference>
<evidence type="ECO:0000256" key="1">
    <source>
        <dbReference type="SAM" id="MobiDB-lite"/>
    </source>
</evidence>
<evidence type="ECO:0000313" key="3">
    <source>
        <dbReference type="Proteomes" id="UP000700334"/>
    </source>
</evidence>
<name>A0A8J6DUS7_GALPY</name>
<dbReference type="OrthoDB" id="9536421at2759"/>
<dbReference type="PANTHER" id="PTHR31577">
    <property type="entry name" value="DEVELOPMENTAL PLURIPOTENCY-ASSOCIATED PROTEIN 3-RELATED"/>
    <property type="match status" value="1"/>
</dbReference>
<feature type="region of interest" description="Disordered" evidence="1">
    <location>
        <begin position="237"/>
        <end position="282"/>
    </location>
</feature>
<dbReference type="Pfam" id="PF15549">
    <property type="entry name" value="PGC7_Stella"/>
    <property type="match status" value="1"/>
</dbReference>
<dbReference type="InterPro" id="IPR029096">
    <property type="entry name" value="Dppa3"/>
</dbReference>
<dbReference type="EMBL" id="JAGFMF010011535">
    <property type="protein sequence ID" value="KAG8520640.1"/>
    <property type="molecule type" value="Genomic_DNA"/>
</dbReference>
<feature type="non-terminal residue" evidence="2">
    <location>
        <position position="1"/>
    </location>
</feature>